<evidence type="ECO:0000313" key="1">
    <source>
        <dbReference type="EMBL" id="KIK50029.1"/>
    </source>
</evidence>
<evidence type="ECO:0000313" key="2">
    <source>
        <dbReference type="Proteomes" id="UP000053593"/>
    </source>
</evidence>
<dbReference type="Proteomes" id="UP000053593">
    <property type="component" value="Unassembled WGS sequence"/>
</dbReference>
<reference evidence="1 2" key="1">
    <citation type="submission" date="2014-04" db="EMBL/GenBank/DDBJ databases">
        <title>Evolutionary Origins and Diversification of the Mycorrhizal Mutualists.</title>
        <authorList>
            <consortium name="DOE Joint Genome Institute"/>
            <consortium name="Mycorrhizal Genomics Consortium"/>
            <person name="Kohler A."/>
            <person name="Kuo A."/>
            <person name="Nagy L.G."/>
            <person name="Floudas D."/>
            <person name="Copeland A."/>
            <person name="Barry K.W."/>
            <person name="Cichocki N."/>
            <person name="Veneault-Fourrey C."/>
            <person name="LaButti K."/>
            <person name="Lindquist E.A."/>
            <person name="Lipzen A."/>
            <person name="Lundell T."/>
            <person name="Morin E."/>
            <person name="Murat C."/>
            <person name="Riley R."/>
            <person name="Ohm R."/>
            <person name="Sun H."/>
            <person name="Tunlid A."/>
            <person name="Henrissat B."/>
            <person name="Grigoriev I.V."/>
            <person name="Hibbett D.S."/>
            <person name="Martin F."/>
        </authorList>
    </citation>
    <scope>NUCLEOTIDE SEQUENCE [LARGE SCALE GENOMIC DNA]</scope>
    <source>
        <strain evidence="1 2">FD-317 M1</strain>
    </source>
</reference>
<proteinExistence type="predicted"/>
<sequence>FGDPLANHAQFLLAKSAPYAGDELLINNEDLNHLARFYIYRISDSEHLVIDHAYIHNGTEQSEFKIPSAWLETPDFNIVQWYSLKRSKLNGFE</sequence>
<feature type="non-terminal residue" evidence="1">
    <location>
        <position position="93"/>
    </location>
</feature>
<accession>A0A0D0BKS8</accession>
<keyword evidence="2" id="KW-1185">Reference proteome</keyword>
<protein>
    <submittedName>
        <fullName evidence="1">Uncharacterized protein</fullName>
    </submittedName>
</protein>
<dbReference type="HOGENOM" id="CLU_164451_0_0_1"/>
<gene>
    <name evidence="1" type="ORF">GYMLUDRAFT_120390</name>
</gene>
<dbReference type="EMBL" id="KN834938">
    <property type="protein sequence ID" value="KIK50029.1"/>
    <property type="molecule type" value="Genomic_DNA"/>
</dbReference>
<organism evidence="1 2">
    <name type="scientific">Collybiopsis luxurians FD-317 M1</name>
    <dbReference type="NCBI Taxonomy" id="944289"/>
    <lineage>
        <taxon>Eukaryota</taxon>
        <taxon>Fungi</taxon>
        <taxon>Dikarya</taxon>
        <taxon>Basidiomycota</taxon>
        <taxon>Agaricomycotina</taxon>
        <taxon>Agaricomycetes</taxon>
        <taxon>Agaricomycetidae</taxon>
        <taxon>Agaricales</taxon>
        <taxon>Marasmiineae</taxon>
        <taxon>Omphalotaceae</taxon>
        <taxon>Collybiopsis</taxon>
        <taxon>Collybiopsis luxurians</taxon>
    </lineage>
</organism>
<name>A0A0D0BKS8_9AGAR</name>
<dbReference type="AlphaFoldDB" id="A0A0D0BKS8"/>
<feature type="non-terminal residue" evidence="1">
    <location>
        <position position="1"/>
    </location>
</feature>
<dbReference type="OrthoDB" id="3205788at2759"/>